<gene>
    <name evidence="3" type="ORF">DSTB1V02_LOCUS976</name>
</gene>
<dbReference type="EMBL" id="CAJPEV010000080">
    <property type="protein sequence ID" value="CAG0880238.1"/>
    <property type="molecule type" value="Genomic_DNA"/>
</dbReference>
<feature type="signal peptide" evidence="2">
    <location>
        <begin position="1"/>
        <end position="24"/>
    </location>
</feature>
<dbReference type="AlphaFoldDB" id="A0A7R8ZXW2"/>
<sequence>MSKIIRISPLLLLLVFVAVHESDGLASRCWQFTWPGQYNLNTLNGTAKCNPADIGTEENSGGGGSEGDGGSDGSKSGSGRAEDDDTTIIVNGTEPDIDAMKNMLLSGTLTDDTNCALVTGQMCISWTHYDTSGSKTAMTKFCGRAQQTNPTTQALGPGCHTQNVGTFTREVCICDDSDFCNNSPDTRPLFVVFTSSLILVLSRLLCFS</sequence>
<evidence type="ECO:0000256" key="1">
    <source>
        <dbReference type="SAM" id="MobiDB-lite"/>
    </source>
</evidence>
<evidence type="ECO:0000313" key="4">
    <source>
        <dbReference type="Proteomes" id="UP000677054"/>
    </source>
</evidence>
<evidence type="ECO:0000256" key="2">
    <source>
        <dbReference type="SAM" id="SignalP"/>
    </source>
</evidence>
<proteinExistence type="predicted"/>
<feature type="compositionally biased region" description="Gly residues" evidence="1">
    <location>
        <begin position="60"/>
        <end position="72"/>
    </location>
</feature>
<name>A0A7R8ZXW2_9CRUS</name>
<protein>
    <recommendedName>
        <fullName evidence="5">Protein quiver</fullName>
    </recommendedName>
</protein>
<evidence type="ECO:0008006" key="5">
    <source>
        <dbReference type="Google" id="ProtNLM"/>
    </source>
</evidence>
<dbReference type="EMBL" id="LR899597">
    <property type="protein sequence ID" value="CAD7240974.1"/>
    <property type="molecule type" value="Genomic_DNA"/>
</dbReference>
<keyword evidence="4" id="KW-1185">Reference proteome</keyword>
<feature type="chain" id="PRO_5036402704" description="Protein quiver" evidence="2">
    <location>
        <begin position="25"/>
        <end position="208"/>
    </location>
</feature>
<reference evidence="3" key="1">
    <citation type="submission" date="2020-11" db="EMBL/GenBank/DDBJ databases">
        <authorList>
            <person name="Tran Van P."/>
        </authorList>
    </citation>
    <scope>NUCLEOTIDE SEQUENCE</scope>
</reference>
<feature type="region of interest" description="Disordered" evidence="1">
    <location>
        <begin position="51"/>
        <end position="87"/>
    </location>
</feature>
<accession>A0A7R8ZXW2</accession>
<evidence type="ECO:0000313" key="3">
    <source>
        <dbReference type="EMBL" id="CAD7240974.1"/>
    </source>
</evidence>
<organism evidence="3">
    <name type="scientific">Darwinula stevensoni</name>
    <dbReference type="NCBI Taxonomy" id="69355"/>
    <lineage>
        <taxon>Eukaryota</taxon>
        <taxon>Metazoa</taxon>
        <taxon>Ecdysozoa</taxon>
        <taxon>Arthropoda</taxon>
        <taxon>Crustacea</taxon>
        <taxon>Oligostraca</taxon>
        <taxon>Ostracoda</taxon>
        <taxon>Podocopa</taxon>
        <taxon>Podocopida</taxon>
        <taxon>Darwinulocopina</taxon>
        <taxon>Darwinuloidea</taxon>
        <taxon>Darwinulidae</taxon>
        <taxon>Darwinula</taxon>
    </lineage>
</organism>
<keyword evidence="2" id="KW-0732">Signal</keyword>
<dbReference type="OrthoDB" id="6345767at2759"/>
<dbReference type="Proteomes" id="UP000677054">
    <property type="component" value="Unassembled WGS sequence"/>
</dbReference>